<protein>
    <submittedName>
        <fullName evidence="1">YbhB/YbcL family Raf kinase inhibitor-like protein</fullName>
    </submittedName>
</protein>
<name>A0A2N0D826_RHISU</name>
<proteinExistence type="predicted"/>
<reference evidence="2" key="3">
    <citation type="submission" date="2022-09" db="EMBL/GenBank/DDBJ databases">
        <title>Australian commercial rhizobial inoculants.</title>
        <authorList>
            <person name="Kohlmeier M.G."/>
            <person name="O'Hara G.W."/>
            <person name="Colombi E."/>
            <person name="Ramsay J.P."/>
            <person name="Terpolilli J."/>
        </authorList>
    </citation>
    <scope>NUCLEOTIDE SEQUENCE</scope>
    <source>
        <strain evidence="2">WSM1592</strain>
        <plasmid evidence="2">pWSM1592_1</plasmid>
    </source>
</reference>
<dbReference type="Pfam" id="PF01161">
    <property type="entry name" value="PBP"/>
    <property type="match status" value="1"/>
</dbReference>
<dbReference type="NCBIfam" id="TIGR00481">
    <property type="entry name" value="YbhB/YbcL family Raf kinase inhibitor-like protein"/>
    <property type="match status" value="1"/>
</dbReference>
<dbReference type="Proteomes" id="UP001060123">
    <property type="component" value="Plasmid pWSM1592_1"/>
</dbReference>
<evidence type="ECO:0000313" key="3">
    <source>
        <dbReference type="Proteomes" id="UP000232164"/>
    </source>
</evidence>
<evidence type="ECO:0000313" key="1">
    <source>
        <dbReference type="EMBL" id="PKA42236.1"/>
    </source>
</evidence>
<gene>
    <name evidence="1" type="ORF">CWR43_19230</name>
    <name evidence="2" type="ORF">N2599_23690</name>
</gene>
<dbReference type="PANTHER" id="PTHR30289:SF1">
    <property type="entry name" value="PEBP (PHOSPHATIDYLETHANOLAMINE-BINDING PROTEIN) FAMILY PROTEIN"/>
    <property type="match status" value="1"/>
</dbReference>
<dbReference type="RefSeq" id="WP_100772086.1">
    <property type="nucleotide sequence ID" value="NZ_CP104144.1"/>
</dbReference>
<geneLocation type="plasmid" evidence="2 4">
    <name>pWSM1592_1</name>
</geneLocation>
<dbReference type="AlphaFoldDB" id="A0A2N0D826"/>
<evidence type="ECO:0000313" key="4">
    <source>
        <dbReference type="Proteomes" id="UP001060123"/>
    </source>
</evidence>
<dbReference type="EMBL" id="CP104144">
    <property type="protein sequence ID" value="UWU18260.1"/>
    <property type="molecule type" value="Genomic_DNA"/>
</dbReference>
<dbReference type="Gene3D" id="3.90.280.10">
    <property type="entry name" value="PEBP-like"/>
    <property type="match status" value="1"/>
</dbReference>
<keyword evidence="2" id="KW-0614">Plasmid</keyword>
<accession>A0A2N0D826</accession>
<dbReference type="SUPFAM" id="SSF49777">
    <property type="entry name" value="PEBP-like"/>
    <property type="match status" value="1"/>
</dbReference>
<dbReference type="GO" id="GO:0004860">
    <property type="term" value="F:protein kinase inhibitor activity"/>
    <property type="evidence" value="ECO:0007669"/>
    <property type="project" value="UniProtKB-KW"/>
</dbReference>
<dbReference type="Proteomes" id="UP000232164">
    <property type="component" value="Unassembled WGS sequence"/>
</dbReference>
<keyword evidence="4" id="KW-1185">Reference proteome</keyword>
<dbReference type="InterPro" id="IPR005247">
    <property type="entry name" value="YbhB_YbcL/LppC-like"/>
</dbReference>
<dbReference type="EMBL" id="PIQN01000014">
    <property type="protein sequence ID" value="PKA42236.1"/>
    <property type="molecule type" value="Genomic_DNA"/>
</dbReference>
<reference evidence="1 3" key="2">
    <citation type="submission" date="2017-12" db="EMBL/GenBank/DDBJ databases">
        <title>Genome sequence of Rhizobium sullae HCNT1 isolated from Sulla coronaria nodules and featuring peculiar denitrification phenotypes.</title>
        <authorList>
            <person name="De Diego-Diaz B."/>
            <person name="Treu L."/>
            <person name="Campanaro S."/>
            <person name="Da Silva Duarte V."/>
            <person name="Basaglia M."/>
            <person name="Favaro L."/>
            <person name="Casella S."/>
            <person name="Squartini A."/>
        </authorList>
    </citation>
    <scope>NUCLEOTIDE SEQUENCE [LARGE SCALE GENOMIC DNA]</scope>
    <source>
        <strain evidence="1 3">HCNT1</strain>
    </source>
</reference>
<dbReference type="STRING" id="1041146.GCA_000427985_03605"/>
<sequence length="129" mass="14565">MAFELTSPAFENRREIPVRHERPGANLSPFLQWHDPPNGTQSYVLIMEDADAPTPAFRHWAVHDIPAGRRQLTEGMSSKATAEDLRHAYNDFSNLHYDGPDPSDGVHTYRFRLAALPVTSLAFPLKPML</sequence>
<dbReference type="InterPro" id="IPR008914">
    <property type="entry name" value="PEBP"/>
</dbReference>
<dbReference type="CDD" id="cd00865">
    <property type="entry name" value="PEBP_bact_arch"/>
    <property type="match status" value="1"/>
</dbReference>
<dbReference type="PANTHER" id="PTHR30289">
    <property type="entry name" value="UNCHARACTERIZED PROTEIN YBCL-RELATED"/>
    <property type="match status" value="1"/>
</dbReference>
<evidence type="ECO:0000313" key="2">
    <source>
        <dbReference type="EMBL" id="UWU18260.1"/>
    </source>
</evidence>
<keyword evidence="2" id="KW-0649">Protein kinase inhibitor</keyword>
<reference evidence="1 3" key="1">
    <citation type="submission" date="2017-11" db="EMBL/GenBank/DDBJ databases">
        <authorList>
            <person name="Han C.G."/>
        </authorList>
    </citation>
    <scope>NUCLEOTIDE SEQUENCE [LARGE SCALE GENOMIC DNA]</scope>
    <source>
        <strain evidence="1 3">HCNT1</strain>
    </source>
</reference>
<organism evidence="1 3">
    <name type="scientific">Rhizobium sullae</name>
    <name type="common">Rhizobium hedysari</name>
    <dbReference type="NCBI Taxonomy" id="50338"/>
    <lineage>
        <taxon>Bacteria</taxon>
        <taxon>Pseudomonadati</taxon>
        <taxon>Pseudomonadota</taxon>
        <taxon>Alphaproteobacteria</taxon>
        <taxon>Hyphomicrobiales</taxon>
        <taxon>Rhizobiaceae</taxon>
        <taxon>Rhizobium/Agrobacterium group</taxon>
        <taxon>Rhizobium</taxon>
    </lineage>
</organism>
<dbReference type="InterPro" id="IPR036610">
    <property type="entry name" value="PEBP-like_sf"/>
</dbReference>